<keyword evidence="4 7" id="KW-0694">RNA-binding</keyword>
<dbReference type="EMBL" id="BDEQ01000001">
    <property type="protein sequence ID" value="GAT99506.1"/>
    <property type="molecule type" value="Genomic_DNA"/>
</dbReference>
<dbReference type="OMA" id="FRIKHEQ"/>
<dbReference type="SMART" id="SM01390">
    <property type="entry name" value="Ribosomal_S4"/>
    <property type="match status" value="1"/>
</dbReference>
<dbReference type="PROSITE" id="PS50889">
    <property type="entry name" value="S4"/>
    <property type="match status" value="1"/>
</dbReference>
<dbReference type="Gene3D" id="3.10.290.10">
    <property type="entry name" value="RNA-binding S4 domain"/>
    <property type="match status" value="1"/>
</dbReference>
<evidence type="ECO:0000313" key="11">
    <source>
        <dbReference type="EMBL" id="GAT99106.1"/>
    </source>
</evidence>
<dbReference type="GO" id="GO:0042274">
    <property type="term" value="P:ribosomal small subunit biogenesis"/>
    <property type="evidence" value="ECO:0007669"/>
    <property type="project" value="TreeGrafter"/>
</dbReference>
<evidence type="ECO:0000256" key="1">
    <source>
        <dbReference type="ARBA" id="ARBA00004604"/>
    </source>
</evidence>
<dbReference type="InterPro" id="IPR002942">
    <property type="entry name" value="S4_RNA-bd"/>
</dbReference>
<dbReference type="InterPro" id="IPR036986">
    <property type="entry name" value="S4_RNA-bd_sf"/>
</dbReference>
<dbReference type="VEuPathDB" id="AmoebaDB:EHI8A_217930"/>
<feature type="domain" description="RNA-binding S4" evidence="8">
    <location>
        <begin position="109"/>
        <end position="174"/>
    </location>
</feature>
<feature type="domain" description="Small ribosomal subunit protein uS4 N-terminal" evidence="9">
    <location>
        <begin position="4"/>
        <end position="108"/>
    </location>
</feature>
<dbReference type="GO" id="GO:0006364">
    <property type="term" value="P:rRNA processing"/>
    <property type="evidence" value="ECO:0007669"/>
    <property type="project" value="TreeGrafter"/>
</dbReference>
<dbReference type="Proteomes" id="UP000078387">
    <property type="component" value="Unassembled WGS sequence"/>
</dbReference>
<keyword evidence="5" id="KW-0539">Nucleus</keyword>
<evidence type="ECO:0000313" key="10">
    <source>
        <dbReference type="EMBL" id="GAT96465.1"/>
    </source>
</evidence>
<dbReference type="AlphaFoldDB" id="A0A5K1U9X8"/>
<evidence type="ECO:0000256" key="5">
    <source>
        <dbReference type="ARBA" id="ARBA00023242"/>
    </source>
</evidence>
<gene>
    <name evidence="10" type="ORF">CL6EHI_035170</name>
    <name evidence="11" type="ORF">CL6EHI_146820</name>
    <name evidence="12" type="ORF">CL6EHI_184000</name>
</gene>
<dbReference type="InterPro" id="IPR001912">
    <property type="entry name" value="Ribosomal_uS4_N"/>
</dbReference>
<name>A0A5K1U9X8_ENTHI</name>
<dbReference type="SMART" id="SM00363">
    <property type="entry name" value="S4"/>
    <property type="match status" value="1"/>
</dbReference>
<reference evidence="11 13" key="1">
    <citation type="submission" date="2016-05" db="EMBL/GenBank/DDBJ databases">
        <title>First whole genome sequencing of Entamoeba histolytica HM1:IMSS-clone-6.</title>
        <authorList>
            <person name="Mukherjee Avik.K."/>
            <person name="Izumyama S."/>
            <person name="Nakada-Tsukui K."/>
            <person name="Nozaki T."/>
        </authorList>
    </citation>
    <scope>NUCLEOTIDE SEQUENCE [LARGE SCALE GENOMIC DNA]</scope>
    <source>
        <strain evidence="11 13">HM1:IMSS clone 6</strain>
    </source>
</reference>
<evidence type="ECO:0000256" key="7">
    <source>
        <dbReference type="PROSITE-ProRule" id="PRU00182"/>
    </source>
</evidence>
<dbReference type="VEuPathDB" id="AmoebaDB:EHI7A_180000"/>
<accession>A0A5K1U9X8</accession>
<evidence type="ECO:0000256" key="6">
    <source>
        <dbReference type="ARBA" id="ARBA00023274"/>
    </source>
</evidence>
<dbReference type="GO" id="GO:0034457">
    <property type="term" value="C:Mpp10 complex"/>
    <property type="evidence" value="ECO:0007669"/>
    <property type="project" value="TreeGrafter"/>
</dbReference>
<dbReference type="GO" id="GO:0019843">
    <property type="term" value="F:rRNA binding"/>
    <property type="evidence" value="ECO:0007669"/>
    <property type="project" value="InterPro"/>
</dbReference>
<dbReference type="EMBL" id="BDEQ01000001">
    <property type="protein sequence ID" value="GAT96465.1"/>
    <property type="molecule type" value="Genomic_DNA"/>
</dbReference>
<evidence type="ECO:0000259" key="8">
    <source>
        <dbReference type="SMART" id="SM00363"/>
    </source>
</evidence>
<dbReference type="EMBL" id="BDEQ01000001">
    <property type="protein sequence ID" value="GAT99106.1"/>
    <property type="molecule type" value="Genomic_DNA"/>
</dbReference>
<dbReference type="VEuPathDB" id="AmoebaDB:EHI5A_082900"/>
<dbReference type="VEuPathDB" id="AmoebaDB:KM1_276300"/>
<comment type="subcellular location">
    <subcellularLocation>
        <location evidence="1">Nucleus</location>
        <location evidence="1">Nucleolus</location>
    </subcellularLocation>
</comment>
<evidence type="ECO:0000256" key="2">
    <source>
        <dbReference type="ARBA" id="ARBA00007465"/>
    </source>
</evidence>
<dbReference type="GO" id="GO:0030515">
    <property type="term" value="F:snoRNA binding"/>
    <property type="evidence" value="ECO:0007669"/>
    <property type="project" value="TreeGrafter"/>
</dbReference>
<dbReference type="Pfam" id="PF00163">
    <property type="entry name" value="Ribosomal_S4"/>
    <property type="match status" value="1"/>
</dbReference>
<keyword evidence="6 11" id="KW-0687">Ribonucleoprotein</keyword>
<comment type="similarity">
    <text evidence="2">Belongs to the universal ribosomal protein uS4 family.</text>
</comment>
<evidence type="ECO:0000256" key="3">
    <source>
        <dbReference type="ARBA" id="ARBA00022517"/>
    </source>
</evidence>
<dbReference type="Pfam" id="PF01479">
    <property type="entry name" value="S4"/>
    <property type="match status" value="1"/>
</dbReference>
<evidence type="ECO:0000313" key="13">
    <source>
        <dbReference type="Proteomes" id="UP000078387"/>
    </source>
</evidence>
<organism evidence="11 13">
    <name type="scientific">Entamoeba histolytica</name>
    <dbReference type="NCBI Taxonomy" id="5759"/>
    <lineage>
        <taxon>Eukaryota</taxon>
        <taxon>Amoebozoa</taxon>
        <taxon>Evosea</taxon>
        <taxon>Archamoebae</taxon>
        <taxon>Mastigamoebida</taxon>
        <taxon>Entamoebidae</taxon>
        <taxon>Entamoeba</taxon>
    </lineage>
</organism>
<evidence type="ECO:0000259" key="9">
    <source>
        <dbReference type="SMART" id="SM01390"/>
    </source>
</evidence>
<sequence>MVRKLKYHESKLLKKVDFVDWRRDKGIRKAGIMARFHIHDESEFEAYEKAVLNLRKLSFLLQKLPKDDAFRMVLTKRICDRLYDLGVIILPEKGLHMIDVIHASDFCRRRLAIVVKAKKMVTDVTQAETLIQQGHIKVGPDVIRNPAYIVSRKKEDFVTWDDESKMRRKINEFKSQEDDYDLGGID</sequence>
<dbReference type="VEuPathDB" id="AmoebaDB:EHI_035170"/>
<protein>
    <submittedName>
        <fullName evidence="11">U3 small nucleolar ribonucleoprotein subunit putative</fullName>
    </submittedName>
</protein>
<proteinExistence type="inferred from homology"/>
<dbReference type="InterPro" id="IPR022801">
    <property type="entry name" value="Ribosomal_uS4"/>
</dbReference>
<dbReference type="GO" id="GO:0032040">
    <property type="term" value="C:small-subunit processome"/>
    <property type="evidence" value="ECO:0007669"/>
    <property type="project" value="TreeGrafter"/>
</dbReference>
<dbReference type="PANTHER" id="PTHR11831">
    <property type="entry name" value="30S 40S RIBOSOMAL PROTEIN"/>
    <property type="match status" value="1"/>
</dbReference>
<evidence type="ECO:0000256" key="4">
    <source>
        <dbReference type="ARBA" id="ARBA00022884"/>
    </source>
</evidence>
<dbReference type="SUPFAM" id="SSF55174">
    <property type="entry name" value="Alpha-L RNA-binding motif"/>
    <property type="match status" value="1"/>
</dbReference>
<evidence type="ECO:0000313" key="12">
    <source>
        <dbReference type="EMBL" id="GAT99506.1"/>
    </source>
</evidence>
<comment type="caution">
    <text evidence="11">The sequence shown here is derived from an EMBL/GenBank/DDBJ whole genome shotgun (WGS) entry which is preliminary data.</text>
</comment>
<dbReference type="CDD" id="cd00165">
    <property type="entry name" value="S4"/>
    <property type="match status" value="1"/>
</dbReference>
<keyword evidence="3" id="KW-0690">Ribosome biogenesis</keyword>
<dbReference type="PANTHER" id="PTHR11831:SF1">
    <property type="entry name" value="U3 SMALL NUCLEOLAR RIBONUCLEOPROTEIN PROTEIN IMP3"/>
    <property type="match status" value="1"/>
</dbReference>